<dbReference type="GO" id="GO:0045329">
    <property type="term" value="P:carnitine biosynthetic process"/>
    <property type="evidence" value="ECO:0007669"/>
    <property type="project" value="UniProtKB-UniPathway"/>
</dbReference>
<evidence type="ECO:0000256" key="6">
    <source>
        <dbReference type="ARBA" id="ARBA00023002"/>
    </source>
</evidence>
<keyword evidence="5 10" id="KW-0223">Dioxygenase</keyword>
<dbReference type="UniPathway" id="UPA00118"/>
<dbReference type="InterPro" id="IPR050411">
    <property type="entry name" value="AlphaKG_dependent_hydroxylases"/>
</dbReference>
<evidence type="ECO:0000256" key="7">
    <source>
        <dbReference type="ARBA" id="ARBA00023004"/>
    </source>
</evidence>
<dbReference type="GO" id="GO:0016706">
    <property type="term" value="F:2-oxoglutarate-dependent dioxygenase activity"/>
    <property type="evidence" value="ECO:0007669"/>
    <property type="project" value="UniProtKB-ARBA"/>
</dbReference>
<dbReference type="Gene3D" id="3.30.2020.30">
    <property type="match status" value="1"/>
</dbReference>
<comment type="cofactor">
    <cofactor evidence="1">
        <name>Fe(2+)</name>
        <dbReference type="ChEBI" id="CHEBI:29033"/>
    </cofactor>
</comment>
<evidence type="ECO:0000259" key="9">
    <source>
        <dbReference type="Pfam" id="PF06155"/>
    </source>
</evidence>
<dbReference type="CDD" id="cd00250">
    <property type="entry name" value="CAS_like"/>
    <property type="match status" value="1"/>
</dbReference>
<dbReference type="InterPro" id="IPR010376">
    <property type="entry name" value="GBBH-like_N"/>
</dbReference>
<dbReference type="InterPro" id="IPR042098">
    <property type="entry name" value="TauD-like_sf"/>
</dbReference>
<dbReference type="PANTHER" id="PTHR10696">
    <property type="entry name" value="GAMMA-BUTYROBETAINE HYDROXYLASE-RELATED"/>
    <property type="match status" value="1"/>
</dbReference>
<evidence type="ECO:0000256" key="4">
    <source>
        <dbReference type="ARBA" id="ARBA00022723"/>
    </source>
</evidence>
<dbReference type="Gene3D" id="3.60.130.10">
    <property type="entry name" value="Clavaminate synthase-like"/>
    <property type="match status" value="1"/>
</dbReference>
<reference evidence="10" key="1">
    <citation type="submission" date="2003-11" db="EMBL/GenBank/DDBJ databases">
        <authorList>
            <person name="Heidelberg J.F."/>
            <person name="Eisen J.A."/>
            <person name="Nelson W.C."/>
            <person name="DeLong E.F."/>
        </authorList>
    </citation>
    <scope>NUCLEOTIDE SEQUENCE</scope>
</reference>
<keyword evidence="6" id="KW-0560">Oxidoreductase</keyword>
<keyword evidence="7" id="KW-0408">Iron</keyword>
<dbReference type="NCBIfam" id="TIGR02409">
    <property type="entry name" value="carnitine_bodg"/>
    <property type="match status" value="1"/>
</dbReference>
<dbReference type="InterPro" id="IPR038492">
    <property type="entry name" value="GBBH-like_N_sf"/>
</dbReference>
<evidence type="ECO:0000256" key="3">
    <source>
        <dbReference type="ARBA" id="ARBA00008654"/>
    </source>
</evidence>
<evidence type="ECO:0000256" key="2">
    <source>
        <dbReference type="ARBA" id="ARBA00001961"/>
    </source>
</evidence>
<gene>
    <name evidence="10" type="ORF">MBMO_EBAC080-L31E09.48</name>
</gene>
<organism evidence="10">
    <name type="scientific">uncultured marine bacterium 578</name>
    <dbReference type="NCBI Taxonomy" id="257399"/>
    <lineage>
        <taxon>Bacteria</taxon>
        <taxon>environmental samples</taxon>
    </lineage>
</organism>
<evidence type="ECO:0000259" key="8">
    <source>
        <dbReference type="Pfam" id="PF02668"/>
    </source>
</evidence>
<feature type="domain" description="TauD/TfdA-like" evidence="8">
    <location>
        <begin position="129"/>
        <end position="363"/>
    </location>
</feature>
<evidence type="ECO:0000256" key="1">
    <source>
        <dbReference type="ARBA" id="ARBA00001954"/>
    </source>
</evidence>
<dbReference type="FunFam" id="3.60.130.10:FF:000001">
    <property type="entry name" value="Trimethyllysine dioxygenase, mitochondrial"/>
    <property type="match status" value="1"/>
</dbReference>
<comment type="similarity">
    <text evidence="3">Belongs to the gamma-BBH/TMLD family.</text>
</comment>
<reference evidence="10" key="2">
    <citation type="submission" date="2003-12" db="EMBL/GenBank/DDBJ databases">
        <title>Monterey Bay Coastal Ocean Microbial Observatory environmental clone sequencing.</title>
        <authorList>
            <person name="DeLong E.F."/>
        </authorList>
    </citation>
    <scope>NUCLEOTIDE SEQUENCE</scope>
</reference>
<dbReference type="EMBL" id="AY458646">
    <property type="protein sequence ID" value="AAR38130.1"/>
    <property type="molecule type" value="Genomic_DNA"/>
</dbReference>
<dbReference type="AlphaFoldDB" id="Q6SFT2"/>
<accession>Q6SFT2</accession>
<protein>
    <submittedName>
        <fullName evidence="10">Gamma-butyrobetaine,2-oxoglutarate dioxygenase, putative</fullName>
    </submittedName>
</protein>
<sequence length="383" mass="44513">MYQKLDLIKKLLVVNDELVIDWQDGKQSRLFAHWLRDHCQMPTSRNLNNGQRLFNVVDIPEETYIEKVYKDDKGNVCVLFQPENHLSIFSQNWLSKNCYDLNLHFDDRSERQKKLWQKDTFEAGLPFVDFESICNDVSSKLDMLRLIRDVGFVVLENVPTKEGQVLKVISELGYIRETNYGTLFEVRTEVNPNNLAYTNMGLGSHTDNPYRDPVPTVQLLHCLESSTEGGDSVLVDGFKAAAVLRQESKEDFDILTSTWINFRFSDTKTDLRSRVPMIELNDNSEIVKVRYNNRSIDTINLPTNKIRSFYKAYRHWSEIIERDNLKVIFKLSEGDLMLIDNTRIMHARTAFSKKGKRHLQGAYTDLDGLYSQLNALKNRQQNG</sequence>
<evidence type="ECO:0000313" key="10">
    <source>
        <dbReference type="EMBL" id="AAR38130.1"/>
    </source>
</evidence>
<dbReference type="SUPFAM" id="SSF51197">
    <property type="entry name" value="Clavaminate synthase-like"/>
    <property type="match status" value="1"/>
</dbReference>
<dbReference type="InterPro" id="IPR003819">
    <property type="entry name" value="TauD/TfdA-like"/>
</dbReference>
<proteinExistence type="inferred from homology"/>
<keyword evidence="4" id="KW-0479">Metal-binding</keyword>
<dbReference type="InterPro" id="IPR012775">
    <property type="entry name" value="GBBH-like"/>
</dbReference>
<feature type="domain" description="Gamma-butyrobetaine hydroxylase-like N-terminal" evidence="9">
    <location>
        <begin position="15"/>
        <end position="94"/>
    </location>
</feature>
<dbReference type="Pfam" id="PF02668">
    <property type="entry name" value="TauD"/>
    <property type="match status" value="1"/>
</dbReference>
<dbReference type="PANTHER" id="PTHR10696:SF25">
    <property type="entry name" value="OXIDOREDUCTASE AIM17-RELATED"/>
    <property type="match status" value="1"/>
</dbReference>
<dbReference type="GO" id="GO:0005506">
    <property type="term" value="F:iron ion binding"/>
    <property type="evidence" value="ECO:0007669"/>
    <property type="project" value="InterPro"/>
</dbReference>
<dbReference type="Pfam" id="PF06155">
    <property type="entry name" value="GBBH-like_N"/>
    <property type="match status" value="1"/>
</dbReference>
<evidence type="ECO:0000256" key="5">
    <source>
        <dbReference type="ARBA" id="ARBA00022964"/>
    </source>
</evidence>
<name>Q6SFT2_9BACT</name>
<comment type="cofactor">
    <cofactor evidence="2">
        <name>L-ascorbate</name>
        <dbReference type="ChEBI" id="CHEBI:38290"/>
    </cofactor>
</comment>